<gene>
    <name evidence="1" type="ORF">P8V03_07275</name>
</gene>
<evidence type="ECO:0000313" key="2">
    <source>
        <dbReference type="Proteomes" id="UP001281656"/>
    </source>
</evidence>
<reference evidence="1 2" key="1">
    <citation type="submission" date="2023-04" db="EMBL/GenBank/DDBJ databases">
        <title>Clostridium tannerae sp. nov., isolated from the fecal material of an alpaca.</title>
        <authorList>
            <person name="Miller S."/>
            <person name="Hendry M."/>
            <person name="King J."/>
            <person name="Sankaranarayanan K."/>
            <person name="Lawson P.A."/>
        </authorList>
    </citation>
    <scope>NUCLEOTIDE SEQUENCE [LARGE SCALE GENOMIC DNA]</scope>
    <source>
        <strain evidence="1 2">A1-XYC3</strain>
    </source>
</reference>
<accession>A0ABU4JS20</accession>
<proteinExistence type="predicted"/>
<evidence type="ECO:0000313" key="1">
    <source>
        <dbReference type="EMBL" id="MDW8800953.1"/>
    </source>
</evidence>
<dbReference type="RefSeq" id="WP_318797623.1">
    <property type="nucleotide sequence ID" value="NZ_JARUJP010000006.1"/>
</dbReference>
<dbReference type="Proteomes" id="UP001281656">
    <property type="component" value="Unassembled WGS sequence"/>
</dbReference>
<keyword evidence="2" id="KW-1185">Reference proteome</keyword>
<comment type="caution">
    <text evidence="1">The sequence shown here is derived from an EMBL/GenBank/DDBJ whole genome shotgun (WGS) entry which is preliminary data.</text>
</comment>
<dbReference type="EMBL" id="JARUJP010000006">
    <property type="protein sequence ID" value="MDW8800953.1"/>
    <property type="molecule type" value="Genomic_DNA"/>
</dbReference>
<name>A0ABU4JS20_9CLOT</name>
<protein>
    <submittedName>
        <fullName evidence="1">Uncharacterized protein</fullName>
    </submittedName>
</protein>
<sequence>MHSDILKLNDVSIFTADIKENNSLAIGVPHHTPSGTYKMPCESHKYGDENTGYIGNYIAEMLNCSFLCACNYFIDPNKNHDYNYSDYYLALQRCRPRYLVEIHGHGPFNAGEYDIEISCGSKEEEIYAHNLRKEIQRLINNECLKNDSDGDLAELKKLRINSDFDNIYFKATKSSTITDKRWVSYHIELPLMLRISDKKEELPKIGEKFTNILCKAIANTCK</sequence>
<organism evidence="1 2">
    <name type="scientific">Clostridium tanneri</name>
    <dbReference type="NCBI Taxonomy" id="3037988"/>
    <lineage>
        <taxon>Bacteria</taxon>
        <taxon>Bacillati</taxon>
        <taxon>Bacillota</taxon>
        <taxon>Clostridia</taxon>
        <taxon>Eubacteriales</taxon>
        <taxon>Clostridiaceae</taxon>
        <taxon>Clostridium</taxon>
    </lineage>
</organism>